<dbReference type="Proteomes" id="UP000693972">
    <property type="component" value="Unassembled WGS sequence"/>
</dbReference>
<dbReference type="AlphaFoldDB" id="A0A975YHS1"/>
<name>A0A975YHS1_9RHOB</name>
<feature type="chain" id="PRO_5037653606" evidence="1">
    <location>
        <begin position="18"/>
        <end position="188"/>
    </location>
</feature>
<protein>
    <submittedName>
        <fullName evidence="3">Uncharacterized protein</fullName>
    </submittedName>
</protein>
<evidence type="ECO:0000256" key="1">
    <source>
        <dbReference type="SAM" id="SignalP"/>
    </source>
</evidence>
<dbReference type="EMBL" id="CP078073">
    <property type="protein sequence ID" value="QXL89706.1"/>
    <property type="molecule type" value="Genomic_DNA"/>
</dbReference>
<evidence type="ECO:0000313" key="4">
    <source>
        <dbReference type="Proteomes" id="UP000693972"/>
    </source>
</evidence>
<feature type="signal peptide" evidence="1">
    <location>
        <begin position="1"/>
        <end position="17"/>
    </location>
</feature>
<dbReference type="EMBL" id="JAIMBW010000001">
    <property type="protein sequence ID" value="MBY4892988.1"/>
    <property type="molecule type" value="Genomic_DNA"/>
</dbReference>
<gene>
    <name evidence="2" type="ORF">KUL25_09450</name>
    <name evidence="3" type="ORF">KUL25_09455</name>
</gene>
<accession>A0A975YHS1</accession>
<proteinExistence type="predicted"/>
<evidence type="ECO:0000313" key="3">
    <source>
        <dbReference type="EMBL" id="QXL89706.1"/>
    </source>
</evidence>
<dbReference type="RefSeq" id="WP_257892728.1">
    <property type="nucleotide sequence ID" value="NZ_JAIMBW010000001.1"/>
</dbReference>
<evidence type="ECO:0000313" key="2">
    <source>
        <dbReference type="EMBL" id="MBY4892988.1"/>
    </source>
</evidence>
<reference evidence="3 4" key="1">
    <citation type="submission" date="2021-07" db="EMBL/GenBank/DDBJ databases">
        <title>Karlodiniumbacter phycospheric gen. nov., sp. nov., a phycosphere bacterium isolated from karlodinium veneficum.</title>
        <authorList>
            <person name="Peng Y."/>
            <person name="Jiang L."/>
            <person name="Lee J."/>
        </authorList>
    </citation>
    <scope>NUCLEOTIDE SEQUENCE</scope>
    <source>
        <strain evidence="3 4">N5</strain>
    </source>
</reference>
<keyword evidence="4" id="KW-1185">Reference proteome</keyword>
<keyword evidence="1" id="KW-0732">Signal</keyword>
<organism evidence="3">
    <name type="scientific">Gymnodinialimonas phycosphaerae</name>
    <dbReference type="NCBI Taxonomy" id="2841589"/>
    <lineage>
        <taxon>Bacteria</taxon>
        <taxon>Pseudomonadati</taxon>
        <taxon>Pseudomonadota</taxon>
        <taxon>Alphaproteobacteria</taxon>
        <taxon>Rhodobacterales</taxon>
        <taxon>Paracoccaceae</taxon>
        <taxon>Gymnodinialimonas</taxon>
    </lineage>
</organism>
<sequence length="188" mass="20651">MWKYLIPLALVAAPAAAQDGPFSEGSEARSWNLAWEQPARFEATVVDMLCEVAGDCDNACAAGRQLGLLRAADGVLTYPNKNNQGIFTGAAVDLAPFCQMDVEVDGLLIEDDYIGATNVYQVQRVRLLGDEDWTTANGWTDAWAEDFPEAAAQDGRWYRNDPRVLALIEADGYLGTGETWQEAWELTQ</sequence>